<feature type="repeat" description="ANK" evidence="3">
    <location>
        <begin position="383"/>
        <end position="415"/>
    </location>
</feature>
<keyword evidence="6" id="KW-1185">Reference proteome</keyword>
<dbReference type="PANTHER" id="PTHR24198:SF165">
    <property type="entry name" value="ANKYRIN REPEAT-CONTAINING PROTEIN-RELATED"/>
    <property type="match status" value="1"/>
</dbReference>
<dbReference type="Gene3D" id="1.25.40.20">
    <property type="entry name" value="Ankyrin repeat-containing domain"/>
    <property type="match status" value="3"/>
</dbReference>
<feature type="region of interest" description="Disordered" evidence="4">
    <location>
        <begin position="423"/>
        <end position="444"/>
    </location>
</feature>
<sequence>MRGQRNTTPLAAAVFNKDVAMLKLLLEQGAYPGSLVYNQTTLTHAASEGSLDIARLLLEQERRDWNPSLVRRHPCDESQPQFASKLVHLRNAIGSSALHKAAEVGNEEMARLLLSYGARVDSRDIQGLTPLCVATGNNHLAIAKLLLEAGADPLAIDYQGKRCSLSIASTLALNRGAKAQEPLALFKLLLSSTMSGSPDGRASDSAEAQLTLPTELLHDLLSTGTAPVIDAILALGADPDTKSTDGSTPLLRRAGSQTVGRQNAPAVWKLLDFGASLEATSPGQLETPLLHAIENKQDEVVQILVARGASLTARDKDGRDPLLKAISLDRRWVTHLLLDSGVAVETMDSYGTSALALAAGSVMRGISARLLELGAVLETKDRLGRTPLVWAVESEICEDVRLLLDNGAAFDVVYSRVDSMGGATVSSGEEGTSEPLSTPQSRTPLNAAVRDGSLDIVQALLEAGADVQLARQLDPAMLQCAEQADEAEALVNLLREYGLQEES</sequence>
<dbReference type="GeneID" id="70187184"/>
<reference evidence="5" key="1">
    <citation type="journal article" date="2021" name="Nat. Commun.">
        <title>Genetic determinants of endophytism in the Arabidopsis root mycobiome.</title>
        <authorList>
            <person name="Mesny F."/>
            <person name="Miyauchi S."/>
            <person name="Thiergart T."/>
            <person name="Pickel B."/>
            <person name="Atanasova L."/>
            <person name="Karlsson M."/>
            <person name="Huettel B."/>
            <person name="Barry K.W."/>
            <person name="Haridas S."/>
            <person name="Chen C."/>
            <person name="Bauer D."/>
            <person name="Andreopoulos W."/>
            <person name="Pangilinan J."/>
            <person name="LaButti K."/>
            <person name="Riley R."/>
            <person name="Lipzen A."/>
            <person name="Clum A."/>
            <person name="Drula E."/>
            <person name="Henrissat B."/>
            <person name="Kohler A."/>
            <person name="Grigoriev I.V."/>
            <person name="Martin F.M."/>
            <person name="Hacquard S."/>
        </authorList>
    </citation>
    <scope>NUCLEOTIDE SEQUENCE</scope>
    <source>
        <strain evidence="5">MPI-CAGE-CH-0230</strain>
    </source>
</reference>
<name>A0A9P9BKT4_9PEZI</name>
<dbReference type="PROSITE" id="PS50088">
    <property type="entry name" value="ANK_REPEAT"/>
    <property type="match status" value="5"/>
</dbReference>
<dbReference type="AlphaFoldDB" id="A0A9P9BKT4"/>
<evidence type="ECO:0000256" key="3">
    <source>
        <dbReference type="PROSITE-ProRule" id="PRU00023"/>
    </source>
</evidence>
<evidence type="ECO:0000256" key="4">
    <source>
        <dbReference type="SAM" id="MobiDB-lite"/>
    </source>
</evidence>
<feature type="repeat" description="ANK" evidence="3">
    <location>
        <begin position="284"/>
        <end position="316"/>
    </location>
</feature>
<comment type="caution">
    <text evidence="5">The sequence shown here is derived from an EMBL/GenBank/DDBJ whole genome shotgun (WGS) entry which is preliminary data.</text>
</comment>
<dbReference type="SMART" id="SM00248">
    <property type="entry name" value="ANK"/>
    <property type="match status" value="9"/>
</dbReference>
<dbReference type="Pfam" id="PF00023">
    <property type="entry name" value="Ank"/>
    <property type="match status" value="1"/>
</dbReference>
<organism evidence="5 6">
    <name type="scientific">Microdochium trichocladiopsis</name>
    <dbReference type="NCBI Taxonomy" id="1682393"/>
    <lineage>
        <taxon>Eukaryota</taxon>
        <taxon>Fungi</taxon>
        <taxon>Dikarya</taxon>
        <taxon>Ascomycota</taxon>
        <taxon>Pezizomycotina</taxon>
        <taxon>Sordariomycetes</taxon>
        <taxon>Xylariomycetidae</taxon>
        <taxon>Xylariales</taxon>
        <taxon>Microdochiaceae</taxon>
        <taxon>Microdochium</taxon>
    </lineage>
</organism>
<dbReference type="InterPro" id="IPR002110">
    <property type="entry name" value="Ankyrin_rpt"/>
</dbReference>
<evidence type="ECO:0000313" key="5">
    <source>
        <dbReference type="EMBL" id="KAH7010879.1"/>
    </source>
</evidence>
<feature type="repeat" description="ANK" evidence="3">
    <location>
        <begin position="93"/>
        <end position="125"/>
    </location>
</feature>
<dbReference type="PRINTS" id="PR01415">
    <property type="entry name" value="ANKYRIN"/>
</dbReference>
<dbReference type="InterPro" id="IPR036770">
    <property type="entry name" value="Ankyrin_rpt-contain_sf"/>
</dbReference>
<dbReference type="PROSITE" id="PS50297">
    <property type="entry name" value="ANK_REP_REGION"/>
    <property type="match status" value="4"/>
</dbReference>
<dbReference type="PANTHER" id="PTHR24198">
    <property type="entry name" value="ANKYRIN REPEAT AND PROTEIN KINASE DOMAIN-CONTAINING PROTEIN"/>
    <property type="match status" value="1"/>
</dbReference>
<evidence type="ECO:0000256" key="2">
    <source>
        <dbReference type="ARBA" id="ARBA00023043"/>
    </source>
</evidence>
<evidence type="ECO:0000256" key="1">
    <source>
        <dbReference type="ARBA" id="ARBA00022737"/>
    </source>
</evidence>
<proteinExistence type="predicted"/>
<feature type="compositionally biased region" description="Polar residues" evidence="4">
    <location>
        <begin position="424"/>
        <end position="444"/>
    </location>
</feature>
<dbReference type="OrthoDB" id="7464126at2759"/>
<keyword evidence="2 3" id="KW-0040">ANK repeat</keyword>
<feature type="repeat" description="ANK" evidence="3">
    <location>
        <begin position="440"/>
        <end position="472"/>
    </location>
</feature>
<dbReference type="EMBL" id="JAGTJQ010000016">
    <property type="protein sequence ID" value="KAH7010879.1"/>
    <property type="molecule type" value="Genomic_DNA"/>
</dbReference>
<dbReference type="RefSeq" id="XP_046004364.1">
    <property type="nucleotide sequence ID" value="XM_046157638.1"/>
</dbReference>
<protein>
    <submittedName>
        <fullName evidence="5">Ankyrin repeat-containing domain protein</fullName>
    </submittedName>
</protein>
<dbReference type="Pfam" id="PF12796">
    <property type="entry name" value="Ank_2"/>
    <property type="match status" value="3"/>
</dbReference>
<feature type="repeat" description="ANK" evidence="3">
    <location>
        <begin position="126"/>
        <end position="158"/>
    </location>
</feature>
<gene>
    <name evidence="5" type="ORF">B0I36DRAFT_356474</name>
</gene>
<keyword evidence="1" id="KW-0677">Repeat</keyword>
<accession>A0A9P9BKT4</accession>
<dbReference type="Proteomes" id="UP000756346">
    <property type="component" value="Unassembled WGS sequence"/>
</dbReference>
<evidence type="ECO:0000313" key="6">
    <source>
        <dbReference type="Proteomes" id="UP000756346"/>
    </source>
</evidence>
<dbReference type="SUPFAM" id="SSF48403">
    <property type="entry name" value="Ankyrin repeat"/>
    <property type="match status" value="2"/>
</dbReference>